<comment type="caution">
    <text evidence="1">The sequence shown here is derived from an EMBL/GenBank/DDBJ whole genome shotgun (WGS) entry which is preliminary data.</text>
</comment>
<name>A0ABS3UUY9_9ACTN</name>
<evidence type="ECO:0000313" key="1">
    <source>
        <dbReference type="EMBL" id="MBO3742375.1"/>
    </source>
</evidence>
<gene>
    <name evidence="1" type="ORF">J5X75_33190</name>
</gene>
<keyword evidence="2" id="KW-1185">Reference proteome</keyword>
<evidence type="ECO:0000313" key="2">
    <source>
        <dbReference type="Proteomes" id="UP000679690"/>
    </source>
</evidence>
<reference evidence="1 2" key="1">
    <citation type="submission" date="2021-03" db="EMBL/GenBank/DDBJ databases">
        <title>Actinoplanes flavus sp. nov., a novel actinomycete isolated from Coconut Palm rhizosphere soil.</title>
        <authorList>
            <person name="Luo X."/>
        </authorList>
    </citation>
    <scope>NUCLEOTIDE SEQUENCE [LARGE SCALE GENOMIC DNA]</scope>
    <source>
        <strain evidence="1 2">NEAU-H7</strain>
    </source>
</reference>
<protein>
    <submittedName>
        <fullName evidence="1">Uncharacterized protein</fullName>
    </submittedName>
</protein>
<sequence length="63" mass="6611">MRVTTEDPRIREAPVARLGIIGSETGAGLDIAALVLCGCGDDGFPRFQAWLVGLGRKTPDRGG</sequence>
<accession>A0ABS3UUY9</accession>
<proteinExistence type="predicted"/>
<dbReference type="EMBL" id="JAGFNS010000028">
    <property type="protein sequence ID" value="MBO3742375.1"/>
    <property type="molecule type" value="Genomic_DNA"/>
</dbReference>
<dbReference type="RefSeq" id="WP_208471578.1">
    <property type="nucleotide sequence ID" value="NZ_JAGFNS010000028.1"/>
</dbReference>
<dbReference type="Proteomes" id="UP000679690">
    <property type="component" value="Unassembled WGS sequence"/>
</dbReference>
<organism evidence="1 2">
    <name type="scientific">Actinoplanes flavus</name>
    <dbReference type="NCBI Taxonomy" id="2820290"/>
    <lineage>
        <taxon>Bacteria</taxon>
        <taxon>Bacillati</taxon>
        <taxon>Actinomycetota</taxon>
        <taxon>Actinomycetes</taxon>
        <taxon>Micromonosporales</taxon>
        <taxon>Micromonosporaceae</taxon>
        <taxon>Actinoplanes</taxon>
    </lineage>
</organism>